<dbReference type="InterPro" id="IPR012340">
    <property type="entry name" value="NA-bd_OB-fold"/>
</dbReference>
<dbReference type="Gene3D" id="2.40.50.140">
    <property type="entry name" value="Nucleic acid-binding proteins"/>
    <property type="match status" value="1"/>
</dbReference>
<dbReference type="AlphaFoldDB" id="A0A6J6MTK5"/>
<dbReference type="SUPFAM" id="SSF50249">
    <property type="entry name" value="Nucleic acid-binding proteins"/>
    <property type="match status" value="1"/>
</dbReference>
<name>A0A6J6MTK5_9ZZZZ</name>
<dbReference type="EMBL" id="CAEZXA010000077">
    <property type="protein sequence ID" value="CAB4677570.1"/>
    <property type="molecule type" value="Genomic_DNA"/>
</dbReference>
<reference evidence="1" key="1">
    <citation type="submission" date="2020-05" db="EMBL/GenBank/DDBJ databases">
        <authorList>
            <person name="Chiriac C."/>
            <person name="Salcher M."/>
            <person name="Ghai R."/>
            <person name="Kavagutti S V."/>
        </authorList>
    </citation>
    <scope>NUCLEOTIDE SEQUENCE</scope>
</reference>
<protein>
    <submittedName>
        <fullName evidence="1">Unannotated protein</fullName>
    </submittedName>
</protein>
<accession>A0A6J6MTK5</accession>
<evidence type="ECO:0000313" key="1">
    <source>
        <dbReference type="EMBL" id="CAB4677570.1"/>
    </source>
</evidence>
<proteinExistence type="predicted"/>
<sequence length="103" mass="10922">MFGRKKQPVVDTTIAGTTPIAEAQARTTVTITGQVVRMQSRPANDLPTMVISIKDSTGTAIATWSGRRSMGGIALGRHIVITGVATHTTGLLTFVNPEYQLLA</sequence>
<gene>
    <name evidence="1" type="ORF">UFOPK2334_00946</name>
</gene>
<organism evidence="1">
    <name type="scientific">freshwater metagenome</name>
    <dbReference type="NCBI Taxonomy" id="449393"/>
    <lineage>
        <taxon>unclassified sequences</taxon>
        <taxon>metagenomes</taxon>
        <taxon>ecological metagenomes</taxon>
    </lineage>
</organism>